<gene>
    <name evidence="2" type="ORF">SAMN00120144_1063</name>
</gene>
<dbReference type="Proteomes" id="UP000192266">
    <property type="component" value="Unassembled WGS sequence"/>
</dbReference>
<dbReference type="InterPro" id="IPR013096">
    <property type="entry name" value="Cupin_2"/>
</dbReference>
<dbReference type="RefSeq" id="WP_084446832.1">
    <property type="nucleotide sequence ID" value="NZ_FWWW01000082.1"/>
</dbReference>
<evidence type="ECO:0000313" key="3">
    <source>
        <dbReference type="Proteomes" id="UP000192266"/>
    </source>
</evidence>
<dbReference type="OrthoDB" id="1423961at2"/>
<keyword evidence="3" id="KW-1185">Reference proteome</keyword>
<dbReference type="Pfam" id="PF07883">
    <property type="entry name" value="Cupin_2"/>
    <property type="match status" value="1"/>
</dbReference>
<feature type="domain" description="Cupin type-2" evidence="1">
    <location>
        <begin position="77"/>
        <end position="135"/>
    </location>
</feature>
<reference evidence="2 3" key="1">
    <citation type="submission" date="2017-04" db="EMBL/GenBank/DDBJ databases">
        <authorList>
            <person name="Afonso C.L."/>
            <person name="Miller P.J."/>
            <person name="Scott M.A."/>
            <person name="Spackman E."/>
            <person name="Goraichik I."/>
            <person name="Dimitrov K.M."/>
            <person name="Suarez D.L."/>
            <person name="Swayne D.E."/>
        </authorList>
    </citation>
    <scope>NUCLEOTIDE SEQUENCE [LARGE SCALE GENOMIC DNA]</scope>
    <source>
        <strain evidence="2 3">DSM 11622</strain>
    </source>
</reference>
<evidence type="ECO:0000313" key="2">
    <source>
        <dbReference type="EMBL" id="SMB98351.1"/>
    </source>
</evidence>
<dbReference type="InterPro" id="IPR053146">
    <property type="entry name" value="QDO-like"/>
</dbReference>
<dbReference type="PANTHER" id="PTHR36440:SF1">
    <property type="entry name" value="PUTATIVE (AFU_ORTHOLOGUE AFUA_8G07350)-RELATED"/>
    <property type="match status" value="1"/>
</dbReference>
<evidence type="ECO:0000259" key="1">
    <source>
        <dbReference type="Pfam" id="PF07883"/>
    </source>
</evidence>
<dbReference type="SUPFAM" id="SSF51182">
    <property type="entry name" value="RmlC-like cupins"/>
    <property type="match status" value="1"/>
</dbReference>
<dbReference type="AlphaFoldDB" id="A0A1W1VZ15"/>
<name>A0A1W1VZ15_9BACT</name>
<dbReference type="STRING" id="645990.SAMN00120144_1063"/>
<organism evidence="2 3">
    <name type="scientific">Hymenobacter roseosalivarius DSM 11622</name>
    <dbReference type="NCBI Taxonomy" id="645990"/>
    <lineage>
        <taxon>Bacteria</taxon>
        <taxon>Pseudomonadati</taxon>
        <taxon>Bacteroidota</taxon>
        <taxon>Cytophagia</taxon>
        <taxon>Cytophagales</taxon>
        <taxon>Hymenobacteraceae</taxon>
        <taxon>Hymenobacter</taxon>
    </lineage>
</organism>
<sequence length="186" mass="20452">MERRRFLQTSLAGLPFVAGGQMQAPADPTGKGFKVRAGEGRLHGHMKLLGVNANILDLKVSGKDTNGGLAIFEQTSLSPGRGTPLHVHFKQDEVFYVLDGEYYFQVGEERYSLKTGESIFLPRQVPHAWTQVSKTGRMMVTLQPAGKLEEFFVTLAALKADPTPQEIARIFAANEMKVVGPPLKIN</sequence>
<dbReference type="EMBL" id="FWWW01000082">
    <property type="protein sequence ID" value="SMB98351.1"/>
    <property type="molecule type" value="Genomic_DNA"/>
</dbReference>
<protein>
    <submittedName>
        <fullName evidence="2">Cupin 2 conserved barrel domain protein</fullName>
    </submittedName>
</protein>
<dbReference type="Gene3D" id="2.60.120.10">
    <property type="entry name" value="Jelly Rolls"/>
    <property type="match status" value="1"/>
</dbReference>
<dbReference type="InterPro" id="IPR011051">
    <property type="entry name" value="RmlC_Cupin_sf"/>
</dbReference>
<dbReference type="PANTHER" id="PTHR36440">
    <property type="entry name" value="PUTATIVE (AFU_ORTHOLOGUE AFUA_8G07350)-RELATED"/>
    <property type="match status" value="1"/>
</dbReference>
<dbReference type="InterPro" id="IPR014710">
    <property type="entry name" value="RmlC-like_jellyroll"/>
</dbReference>
<proteinExistence type="predicted"/>
<accession>A0A1W1VZ15</accession>